<accession>A0A0W8E160</accession>
<name>A0A0W8E160_9ZZZZ</name>
<evidence type="ECO:0000313" key="1">
    <source>
        <dbReference type="EMBL" id="KUG02392.1"/>
    </source>
</evidence>
<gene>
    <name evidence="1" type="ORF">ASZ90_020214</name>
</gene>
<protein>
    <submittedName>
        <fullName evidence="1">Uncharacterized protein</fullName>
    </submittedName>
</protein>
<sequence length="91" mass="10357">MELYSVSYSRKNWSSDSAIQVILDDSKVTQGNAQKIQSEQVHGLRSSLEMGLLMKEHLDKHNHLQSIAKIRSWKEEPAFALEHEGGKQHGK</sequence>
<dbReference type="EMBL" id="LNQE01001920">
    <property type="protein sequence ID" value="KUG02392.1"/>
    <property type="molecule type" value="Genomic_DNA"/>
</dbReference>
<organism evidence="1">
    <name type="scientific">hydrocarbon metagenome</name>
    <dbReference type="NCBI Taxonomy" id="938273"/>
    <lineage>
        <taxon>unclassified sequences</taxon>
        <taxon>metagenomes</taxon>
        <taxon>ecological metagenomes</taxon>
    </lineage>
</organism>
<dbReference type="AlphaFoldDB" id="A0A0W8E160"/>
<proteinExistence type="predicted"/>
<reference evidence="1" key="1">
    <citation type="journal article" date="2015" name="Proc. Natl. Acad. Sci. U.S.A.">
        <title>Networks of energetic and metabolic interactions define dynamics in microbial communities.</title>
        <authorList>
            <person name="Embree M."/>
            <person name="Liu J.K."/>
            <person name="Al-Bassam M.M."/>
            <person name="Zengler K."/>
        </authorList>
    </citation>
    <scope>NUCLEOTIDE SEQUENCE</scope>
</reference>
<comment type="caution">
    <text evidence="1">The sequence shown here is derived from an EMBL/GenBank/DDBJ whole genome shotgun (WGS) entry which is preliminary data.</text>
</comment>